<name>A0A6G3XFN0_9ACTN</name>
<comment type="caution">
    <text evidence="1">The sequence shown here is derived from an EMBL/GenBank/DDBJ whole genome shotgun (WGS) entry which is preliminary data.</text>
</comment>
<feature type="non-terminal residue" evidence="1">
    <location>
        <position position="1"/>
    </location>
</feature>
<evidence type="ECO:0008006" key="2">
    <source>
        <dbReference type="Google" id="ProtNLM"/>
    </source>
</evidence>
<reference evidence="1" key="1">
    <citation type="submission" date="2020-01" db="EMBL/GenBank/DDBJ databases">
        <title>Insect and environment-associated Actinomycetes.</title>
        <authorList>
            <person name="Currrie C."/>
            <person name="Chevrette M."/>
            <person name="Carlson C."/>
            <person name="Stubbendieck R."/>
            <person name="Wendt-Pienkowski E."/>
        </authorList>
    </citation>
    <scope>NUCLEOTIDE SEQUENCE</scope>
    <source>
        <strain evidence="1">SID7499</strain>
    </source>
</reference>
<proteinExistence type="predicted"/>
<evidence type="ECO:0000313" key="1">
    <source>
        <dbReference type="EMBL" id="NEE16596.1"/>
    </source>
</evidence>
<accession>A0A6G3XFN0</accession>
<dbReference type="Gene3D" id="1.25.40.10">
    <property type="entry name" value="Tetratricopeptide repeat domain"/>
    <property type="match status" value="1"/>
</dbReference>
<protein>
    <recommendedName>
        <fullName evidence="2">Tetratricopeptide repeat protein</fullName>
    </recommendedName>
</protein>
<dbReference type="EMBL" id="JAAGMN010006206">
    <property type="protein sequence ID" value="NEE16596.1"/>
    <property type="molecule type" value="Genomic_DNA"/>
</dbReference>
<organism evidence="1">
    <name type="scientific">Streptomyces sp. SID7499</name>
    <dbReference type="NCBI Taxonomy" id="2706086"/>
    <lineage>
        <taxon>Bacteria</taxon>
        <taxon>Bacillati</taxon>
        <taxon>Actinomycetota</taxon>
        <taxon>Actinomycetes</taxon>
        <taxon>Kitasatosporales</taxon>
        <taxon>Streptomycetaceae</taxon>
        <taxon>Streptomyces</taxon>
    </lineage>
</organism>
<dbReference type="InterPro" id="IPR011990">
    <property type="entry name" value="TPR-like_helical_dom_sf"/>
</dbReference>
<sequence>RDHPNTLFCVMNLASATADRGELDIVLETEQRLSGQLREALGSHHPETLAMTSNMAVTLGAMGRDDEAGQLRADIVPELSRQLGDDHPLVRMARTDERFRRELEPMSV</sequence>
<dbReference type="AlphaFoldDB" id="A0A6G3XFN0"/>
<gene>
    <name evidence="1" type="ORF">G3M58_60310</name>
</gene>